<evidence type="ECO:0000313" key="4">
    <source>
        <dbReference type="Proteomes" id="UP000286931"/>
    </source>
</evidence>
<dbReference type="InterPro" id="IPR036396">
    <property type="entry name" value="Cyt_P450_sf"/>
</dbReference>
<dbReference type="InterPro" id="IPR002397">
    <property type="entry name" value="Cyt_P450_B"/>
</dbReference>
<feature type="region of interest" description="Disordered" evidence="2">
    <location>
        <begin position="18"/>
        <end position="63"/>
    </location>
</feature>
<feature type="compositionally biased region" description="Basic and acidic residues" evidence="2">
    <location>
        <begin position="229"/>
        <end position="239"/>
    </location>
</feature>
<dbReference type="GO" id="GO:0020037">
    <property type="term" value="F:heme binding"/>
    <property type="evidence" value="ECO:0007669"/>
    <property type="project" value="InterPro"/>
</dbReference>
<reference evidence="3 4" key="1">
    <citation type="submission" date="2018-12" db="EMBL/GenBank/DDBJ databases">
        <title>Draft genome sequence of Embleya hyalina NBRC 13850T.</title>
        <authorList>
            <person name="Komaki H."/>
            <person name="Hosoyama A."/>
            <person name="Kimura A."/>
            <person name="Ichikawa N."/>
            <person name="Tamura T."/>
        </authorList>
    </citation>
    <scope>NUCLEOTIDE SEQUENCE [LARGE SCALE GENOMIC DNA]</scope>
    <source>
        <strain evidence="3 4">NBRC 13850</strain>
    </source>
</reference>
<dbReference type="GO" id="GO:0004497">
    <property type="term" value="F:monooxygenase activity"/>
    <property type="evidence" value="ECO:0007669"/>
    <property type="project" value="InterPro"/>
</dbReference>
<dbReference type="Gene3D" id="1.10.630.10">
    <property type="entry name" value="Cytochrome P450"/>
    <property type="match status" value="1"/>
</dbReference>
<protein>
    <submittedName>
        <fullName evidence="3">Cytochrome P450</fullName>
    </submittedName>
</protein>
<dbReference type="PANTHER" id="PTHR46696:SF1">
    <property type="entry name" value="CYTOCHROME P450 YJIB-RELATED"/>
    <property type="match status" value="1"/>
</dbReference>
<comment type="caution">
    <text evidence="3">The sequence shown here is derived from an EMBL/GenBank/DDBJ whole genome shotgun (WGS) entry which is preliminary data.</text>
</comment>
<accession>A0A401YDN7</accession>
<dbReference type="GO" id="GO:0005506">
    <property type="term" value="F:iron ion binding"/>
    <property type="evidence" value="ECO:0007669"/>
    <property type="project" value="InterPro"/>
</dbReference>
<dbReference type="Pfam" id="PF00067">
    <property type="entry name" value="p450"/>
    <property type="match status" value="1"/>
</dbReference>
<dbReference type="Proteomes" id="UP000286931">
    <property type="component" value="Unassembled WGS sequence"/>
</dbReference>
<organism evidence="3 4">
    <name type="scientific">Embleya hyalina</name>
    <dbReference type="NCBI Taxonomy" id="516124"/>
    <lineage>
        <taxon>Bacteria</taxon>
        <taxon>Bacillati</taxon>
        <taxon>Actinomycetota</taxon>
        <taxon>Actinomycetes</taxon>
        <taxon>Kitasatosporales</taxon>
        <taxon>Streptomycetaceae</taxon>
        <taxon>Embleya</taxon>
    </lineage>
</organism>
<dbReference type="InterPro" id="IPR001128">
    <property type="entry name" value="Cyt_P450"/>
</dbReference>
<keyword evidence="4" id="KW-1185">Reference proteome</keyword>
<dbReference type="EMBL" id="BIFH01000013">
    <property type="protein sequence ID" value="GCD92710.1"/>
    <property type="molecule type" value="Genomic_DNA"/>
</dbReference>
<dbReference type="PRINTS" id="PR00359">
    <property type="entry name" value="BP450"/>
</dbReference>
<evidence type="ECO:0000256" key="1">
    <source>
        <dbReference type="ARBA" id="ARBA00010617"/>
    </source>
</evidence>
<dbReference type="PRINTS" id="PR00385">
    <property type="entry name" value="P450"/>
</dbReference>
<dbReference type="SUPFAM" id="SSF48264">
    <property type="entry name" value="Cytochrome P450"/>
    <property type="match status" value="1"/>
</dbReference>
<dbReference type="PANTHER" id="PTHR46696">
    <property type="entry name" value="P450, PUTATIVE (EUROFUNG)-RELATED"/>
    <property type="match status" value="1"/>
</dbReference>
<comment type="similarity">
    <text evidence="1">Belongs to the cytochrome P450 family.</text>
</comment>
<sequence>MGTEASAAHTACTTAAACPAAAARAPVDHDPVDDPPSCPARHGNPGELRPEWAASTGHGPLTRVTLPSGDRAWLVTGYREVRALATDSRISADATHPNYPELVHVPEESPPDRRSAAQTRTFVQMDPPEQGAHRSLLVPHFGGRRIAALRPMVTATVDALLDRMLTAGPPVDLVAEFAAPLPARVLTELLGIADADRAFFAERLARGPSGIGALAPYLDRVLRDRADALPDRAGHDPGGRPHPQPHTGPGDEPAENILDTLAAHARTGTLTHRQALATAMMLLVAGHETTENTLAVGTPLLLAHPGRFAALRRDPEAMPAAVEEVLRHVSTADVLSRVATAPVEIAGVRIRAGEGVLLWLAAANRDGAAFPLPDTFDILRAGPRHLAFGHGFHLCLGNTLARLELGVAFAALATRVPTLRPAVPLDRVPAKPAPGLRGITELPVTWDAPTTGAPTAAPAGPQ</sequence>
<evidence type="ECO:0000313" key="3">
    <source>
        <dbReference type="EMBL" id="GCD92710.1"/>
    </source>
</evidence>
<feature type="region of interest" description="Disordered" evidence="2">
    <location>
        <begin position="229"/>
        <end position="254"/>
    </location>
</feature>
<dbReference type="AlphaFoldDB" id="A0A401YDN7"/>
<dbReference type="GO" id="GO:0016705">
    <property type="term" value="F:oxidoreductase activity, acting on paired donors, with incorporation or reduction of molecular oxygen"/>
    <property type="evidence" value="ECO:0007669"/>
    <property type="project" value="InterPro"/>
</dbReference>
<name>A0A401YDN7_9ACTN</name>
<dbReference type="CDD" id="cd11030">
    <property type="entry name" value="CYP105-like"/>
    <property type="match status" value="1"/>
</dbReference>
<evidence type="ECO:0000256" key="2">
    <source>
        <dbReference type="SAM" id="MobiDB-lite"/>
    </source>
</evidence>
<proteinExistence type="inferred from homology"/>
<gene>
    <name evidence="3" type="ORF">EHYA_00349</name>
</gene>